<dbReference type="Gene3D" id="3.40.30.10">
    <property type="entry name" value="Glutaredoxin"/>
    <property type="match status" value="1"/>
</dbReference>
<evidence type="ECO:0000259" key="7">
    <source>
        <dbReference type="PROSITE" id="PS51858"/>
    </source>
</evidence>
<evidence type="ECO:0000256" key="4">
    <source>
        <dbReference type="SAM" id="MobiDB-lite"/>
    </source>
</evidence>
<feature type="domain" description="PPPDE" evidence="7">
    <location>
        <begin position="6"/>
        <end position="146"/>
    </location>
</feature>
<dbReference type="Pfam" id="PF08324">
    <property type="entry name" value="PUL"/>
    <property type="match status" value="1"/>
</dbReference>
<dbReference type="GO" id="GO:0006508">
    <property type="term" value="P:proteolysis"/>
    <property type="evidence" value="ECO:0007669"/>
    <property type="project" value="UniProtKB-KW"/>
</dbReference>
<keyword evidence="9" id="KW-1185">Reference proteome</keyword>
<dbReference type="PANTHER" id="PTHR12378:SF7">
    <property type="entry name" value="DESUMOYLATING ISOPEPTIDASE 1"/>
    <property type="match status" value="1"/>
</dbReference>
<dbReference type="SMART" id="SM01179">
    <property type="entry name" value="DUF862"/>
    <property type="match status" value="1"/>
</dbReference>
<keyword evidence="2" id="KW-0645">Protease</keyword>
<dbReference type="GO" id="GO:0070646">
    <property type="term" value="P:protein modification by small protein removal"/>
    <property type="evidence" value="ECO:0007669"/>
    <property type="project" value="TreeGrafter"/>
</dbReference>
<dbReference type="InterPro" id="IPR036249">
    <property type="entry name" value="Thioredoxin-like_sf"/>
</dbReference>
<dbReference type="PROSITE" id="PS51858">
    <property type="entry name" value="PPPDE"/>
    <property type="match status" value="1"/>
</dbReference>
<dbReference type="Pfam" id="PF05903">
    <property type="entry name" value="Peptidase_C97"/>
    <property type="match status" value="1"/>
</dbReference>
<accession>A0A507DZQ4</accession>
<dbReference type="AlphaFoldDB" id="A0A507DZQ4"/>
<name>A0A507DZQ4_9FUNG</name>
<dbReference type="EMBL" id="QEAQ01000068">
    <property type="protein sequence ID" value="TPX56667.1"/>
    <property type="molecule type" value="Genomic_DNA"/>
</dbReference>
<dbReference type="PROSITE" id="PS51352">
    <property type="entry name" value="THIOREDOXIN_2"/>
    <property type="match status" value="1"/>
</dbReference>
<dbReference type="CDD" id="cd02947">
    <property type="entry name" value="TRX_family"/>
    <property type="match status" value="1"/>
</dbReference>
<dbReference type="PANTHER" id="PTHR12378">
    <property type="entry name" value="DESUMOYLATING ISOPEPTIDASE"/>
    <property type="match status" value="1"/>
</dbReference>
<keyword evidence="3" id="KW-0378">Hydrolase</keyword>
<evidence type="ECO:0000259" key="6">
    <source>
        <dbReference type="PROSITE" id="PS51396"/>
    </source>
</evidence>
<dbReference type="InterPro" id="IPR011989">
    <property type="entry name" value="ARM-like"/>
</dbReference>
<reference evidence="8 9" key="1">
    <citation type="journal article" date="2019" name="Sci. Rep.">
        <title>Comparative genomics of chytrid fungi reveal insights into the obligate biotrophic and pathogenic lifestyle of Synchytrium endobioticum.</title>
        <authorList>
            <person name="van de Vossenberg B.T.L.H."/>
            <person name="Warris S."/>
            <person name="Nguyen H.D.T."/>
            <person name="van Gent-Pelzer M.P.E."/>
            <person name="Joly D.L."/>
            <person name="van de Geest H.C."/>
            <person name="Bonants P.J.M."/>
            <person name="Smith D.S."/>
            <person name="Levesque C.A."/>
            <person name="van der Lee T.A.J."/>
        </authorList>
    </citation>
    <scope>NUCLEOTIDE SEQUENCE [LARGE SCALE GENOMIC DNA]</scope>
    <source>
        <strain evidence="8 9">CBS 809.83</strain>
    </source>
</reference>
<evidence type="ECO:0008006" key="10">
    <source>
        <dbReference type="Google" id="ProtNLM"/>
    </source>
</evidence>
<gene>
    <name evidence="8" type="ORF">PhCBS80983_g04374</name>
</gene>
<dbReference type="InterPro" id="IPR042266">
    <property type="entry name" value="PPPDE_sf"/>
</dbReference>
<dbReference type="STRING" id="109895.A0A507DZQ4"/>
<dbReference type="PROSITE" id="PS00194">
    <property type="entry name" value="THIOREDOXIN_1"/>
    <property type="match status" value="1"/>
</dbReference>
<evidence type="ECO:0000259" key="5">
    <source>
        <dbReference type="PROSITE" id="PS51352"/>
    </source>
</evidence>
<dbReference type="InterPro" id="IPR013766">
    <property type="entry name" value="Thioredoxin_domain"/>
</dbReference>
<dbReference type="Pfam" id="PF00085">
    <property type="entry name" value="Thioredoxin"/>
    <property type="match status" value="1"/>
</dbReference>
<feature type="compositionally biased region" description="Polar residues" evidence="4">
    <location>
        <begin position="627"/>
        <end position="637"/>
    </location>
</feature>
<dbReference type="Gene3D" id="1.25.10.10">
    <property type="entry name" value="Leucine-rich Repeat Variant"/>
    <property type="match status" value="1"/>
</dbReference>
<dbReference type="InterPro" id="IPR008580">
    <property type="entry name" value="PPPDE_dom"/>
</dbReference>
<dbReference type="Proteomes" id="UP000318582">
    <property type="component" value="Unassembled WGS sequence"/>
</dbReference>
<evidence type="ECO:0000313" key="9">
    <source>
        <dbReference type="Proteomes" id="UP000318582"/>
    </source>
</evidence>
<dbReference type="InterPro" id="IPR013535">
    <property type="entry name" value="PUL_dom"/>
</dbReference>
<dbReference type="InterPro" id="IPR017937">
    <property type="entry name" value="Thioredoxin_CS"/>
</dbReference>
<comment type="similarity">
    <text evidence="1">Belongs to the DeSI family.</text>
</comment>
<dbReference type="Gene3D" id="3.90.1720.30">
    <property type="entry name" value="PPPDE domains"/>
    <property type="match status" value="1"/>
</dbReference>
<feature type="region of interest" description="Disordered" evidence="4">
    <location>
        <begin position="615"/>
        <end position="641"/>
    </location>
</feature>
<dbReference type="PROSITE" id="PS51396">
    <property type="entry name" value="PUL"/>
    <property type="match status" value="1"/>
</dbReference>
<comment type="caution">
    <text evidence="8">The sequence shown here is derived from an EMBL/GenBank/DDBJ whole genome shotgun (WGS) entry which is preliminary data.</text>
</comment>
<dbReference type="SUPFAM" id="SSF52833">
    <property type="entry name" value="Thioredoxin-like"/>
    <property type="match status" value="1"/>
</dbReference>
<evidence type="ECO:0000313" key="8">
    <source>
        <dbReference type="EMBL" id="TPX56667.1"/>
    </source>
</evidence>
<proteinExistence type="inferred from homology"/>
<dbReference type="GO" id="GO:0008233">
    <property type="term" value="F:peptidase activity"/>
    <property type="evidence" value="ECO:0007669"/>
    <property type="project" value="UniProtKB-KW"/>
</dbReference>
<protein>
    <recommendedName>
        <fullName evidence="10">PPPDE domain-containing protein</fullName>
    </recommendedName>
</protein>
<evidence type="ECO:0000256" key="3">
    <source>
        <dbReference type="ARBA" id="ARBA00022801"/>
    </source>
</evidence>
<evidence type="ECO:0000256" key="2">
    <source>
        <dbReference type="ARBA" id="ARBA00022670"/>
    </source>
</evidence>
<feature type="domain" description="Thioredoxin" evidence="5">
    <location>
        <begin position="177"/>
        <end position="315"/>
    </location>
</feature>
<evidence type="ECO:0000256" key="1">
    <source>
        <dbReference type="ARBA" id="ARBA00008140"/>
    </source>
</evidence>
<organism evidence="8 9">
    <name type="scientific">Powellomyces hirtus</name>
    <dbReference type="NCBI Taxonomy" id="109895"/>
    <lineage>
        <taxon>Eukaryota</taxon>
        <taxon>Fungi</taxon>
        <taxon>Fungi incertae sedis</taxon>
        <taxon>Chytridiomycota</taxon>
        <taxon>Chytridiomycota incertae sedis</taxon>
        <taxon>Chytridiomycetes</taxon>
        <taxon>Spizellomycetales</taxon>
        <taxon>Powellomycetaceae</taxon>
        <taxon>Powellomyces</taxon>
    </lineage>
</organism>
<sequence>MSQMESSVQLYLYDLSQGMARMMSRQLTGRQIDGIWHTSVVVYGVEYFFGQGIMESRPGQTHHGVPLQVIPMGQTQIPRDMFLEYLEGMKEAWTADKYHLLDNNCNTFSNELCNFLVGKDIPAHITGLPAEFLNTPFGQSLRPMLENMFGPSQVARSAAAASAAATHTNPLSPALASLVGNVAAAAQSGPTSSTALQIANNLSQFNSIIASHRCVVVDFTAQTCPPCRVISPEFERLIGHFNAEYRQIGMGEAARSDTNKIVGVKVEVPSARDIAAQYQITATPTFVFFLDGKKTAQFSGANKQELKAQMELLLYTAFPPHPHAKIRTPTLDSMSSNPILYSRSTSLDAIFTKLQTFCTDAPKEMQAAIPALQSALKNKFENESTAELNITAESVKAVDWMLESLPMERVFPALDILRLMALDAGVRQKYLARKTGVTFMSLLAKYGCGDQEREQAVPKAVRVMVLRLACNLFTDAESMKYSLSLNRTTDVASRSTPHRTIITAVLIDSLLSPEAVVRKDAASLAFNIAVEEAKSRQTAAGVAAGVEDVGVHEEWIAEIVAAAGNALATEEDDEIVLRLLTALAHLLHYATDPILQLASAVGLADTIDATRESRETKLESNKKLKATPQSDSATPNQRLEESDIKMKESIIKLCKEVGSLMKVV</sequence>
<feature type="domain" description="PUL" evidence="6">
    <location>
        <begin position="332"/>
        <end position="631"/>
    </location>
</feature>